<comment type="caution">
    <text evidence="1">The sequence shown here is derived from an EMBL/GenBank/DDBJ whole genome shotgun (WGS) entry which is preliminary data.</text>
</comment>
<proteinExistence type="predicted"/>
<protein>
    <submittedName>
        <fullName evidence="1">Uncharacterized protein</fullName>
    </submittedName>
</protein>
<organism evidence="1 2">
    <name type="scientific">Vespula pensylvanica</name>
    <name type="common">Western yellow jacket</name>
    <name type="synonym">Wasp</name>
    <dbReference type="NCBI Taxonomy" id="30213"/>
    <lineage>
        <taxon>Eukaryota</taxon>
        <taxon>Metazoa</taxon>
        <taxon>Ecdysozoa</taxon>
        <taxon>Arthropoda</taxon>
        <taxon>Hexapoda</taxon>
        <taxon>Insecta</taxon>
        <taxon>Pterygota</taxon>
        <taxon>Neoptera</taxon>
        <taxon>Endopterygota</taxon>
        <taxon>Hymenoptera</taxon>
        <taxon>Apocrita</taxon>
        <taxon>Aculeata</taxon>
        <taxon>Vespoidea</taxon>
        <taxon>Vespidae</taxon>
        <taxon>Vespinae</taxon>
        <taxon>Vespula</taxon>
    </lineage>
</organism>
<reference evidence="1" key="1">
    <citation type="journal article" date="2020" name="G3 (Bethesda)">
        <title>High-Quality Assemblies for Three Invasive Social Wasps from the &lt;i&gt;Vespula&lt;/i&gt; Genus.</title>
        <authorList>
            <person name="Harrop T.W.R."/>
            <person name="Guhlin J."/>
            <person name="McLaughlin G.M."/>
            <person name="Permina E."/>
            <person name="Stockwell P."/>
            <person name="Gilligan J."/>
            <person name="Le Lec M.F."/>
            <person name="Gruber M.A.M."/>
            <person name="Quinn O."/>
            <person name="Lovegrove M."/>
            <person name="Duncan E.J."/>
            <person name="Remnant E.J."/>
            <person name="Van Eeckhoven J."/>
            <person name="Graham B."/>
            <person name="Knapp R.A."/>
            <person name="Langford K.W."/>
            <person name="Kronenberg Z."/>
            <person name="Press M.O."/>
            <person name="Eacker S.M."/>
            <person name="Wilson-Rankin E.E."/>
            <person name="Purcell J."/>
            <person name="Lester P.J."/>
            <person name="Dearden P.K."/>
        </authorList>
    </citation>
    <scope>NUCLEOTIDE SEQUENCE</scope>
    <source>
        <strain evidence="1">Volc-1</strain>
    </source>
</reference>
<evidence type="ECO:0000313" key="1">
    <source>
        <dbReference type="EMBL" id="KAF7425639.1"/>
    </source>
</evidence>
<evidence type="ECO:0000313" key="2">
    <source>
        <dbReference type="Proteomes" id="UP000600918"/>
    </source>
</evidence>
<name>A0A834UA67_VESPE</name>
<sequence>MLVEDCLGTQEEKGRRANETFKILQRSNACYSDYLSIFSTSKNAQVRFQDVADVSRSPQKTEIIIPVERPIGIFRERDVIEHSDISIDAQNLTDSPWFHAYKSDRIPPGTRKPHSLT</sequence>
<gene>
    <name evidence="1" type="ORF">H0235_008077</name>
</gene>
<keyword evidence="2" id="KW-1185">Reference proteome</keyword>
<dbReference type="Proteomes" id="UP000600918">
    <property type="component" value="Unassembled WGS sequence"/>
</dbReference>
<accession>A0A834UA67</accession>
<dbReference type="EMBL" id="JACSDY010000006">
    <property type="protein sequence ID" value="KAF7425639.1"/>
    <property type="molecule type" value="Genomic_DNA"/>
</dbReference>
<dbReference type="AlphaFoldDB" id="A0A834UA67"/>